<evidence type="ECO:0000313" key="3">
    <source>
        <dbReference type="EMBL" id="TDU64314.1"/>
    </source>
</evidence>
<accession>A0A4R7RMV1</accession>
<keyword evidence="4" id="KW-1185">Reference proteome</keyword>
<dbReference type="Proteomes" id="UP000295662">
    <property type="component" value="Unassembled WGS sequence"/>
</dbReference>
<dbReference type="AlphaFoldDB" id="A0A4R7RMV1"/>
<feature type="chain" id="PRO_5020497538" evidence="2">
    <location>
        <begin position="28"/>
        <end position="303"/>
    </location>
</feature>
<comment type="caution">
    <text evidence="3">The sequence shown here is derived from an EMBL/GenBank/DDBJ whole genome shotgun (WGS) entry which is preliminary data.</text>
</comment>
<protein>
    <submittedName>
        <fullName evidence="3">Uncharacterized protein</fullName>
    </submittedName>
</protein>
<feature type="region of interest" description="Disordered" evidence="1">
    <location>
        <begin position="30"/>
        <end position="52"/>
    </location>
</feature>
<keyword evidence="2" id="KW-0732">Signal</keyword>
<dbReference type="EMBL" id="SOCA01000011">
    <property type="protein sequence ID" value="TDU64314.1"/>
    <property type="molecule type" value="Genomic_DNA"/>
</dbReference>
<organism evidence="3 4">
    <name type="scientific">Prosthecobacter fusiformis</name>
    <dbReference type="NCBI Taxonomy" id="48464"/>
    <lineage>
        <taxon>Bacteria</taxon>
        <taxon>Pseudomonadati</taxon>
        <taxon>Verrucomicrobiota</taxon>
        <taxon>Verrucomicrobiia</taxon>
        <taxon>Verrucomicrobiales</taxon>
        <taxon>Verrucomicrobiaceae</taxon>
        <taxon>Prosthecobacter</taxon>
    </lineage>
</organism>
<gene>
    <name evidence="3" type="ORF">EI77_04202</name>
</gene>
<evidence type="ECO:0000313" key="4">
    <source>
        <dbReference type="Proteomes" id="UP000295662"/>
    </source>
</evidence>
<proteinExistence type="predicted"/>
<evidence type="ECO:0000256" key="2">
    <source>
        <dbReference type="SAM" id="SignalP"/>
    </source>
</evidence>
<feature type="compositionally biased region" description="Pro residues" evidence="1">
    <location>
        <begin position="30"/>
        <end position="47"/>
    </location>
</feature>
<feature type="signal peptide" evidence="2">
    <location>
        <begin position="1"/>
        <end position="27"/>
    </location>
</feature>
<sequence length="303" mass="33245">MSLARLFPARAILLCVLAALTIGVGWAQTPPPAAPPAPPSPPVPPVPGQEGQRMAIPDDLLGDEHVREEFGVNQFTTPSIRKLFEMLDGLGKLSYDALKRPITRQTPSDRVLVSLGLGTLIADGFLIVQCEKVEAMEDVGRALIKYAKVLGTGSRMNRHTQSLFEHSIEGQWDKLRTELALTQADVEAEMVQLRDVDIAHLVSLGGWLRAFEIATRSVQDNYTPEKSLRLLRKDIAEYYLMSLEHLGPRLQNNASLKALREGFQALIPLMDVPQDQPLTQEQVKALSDQAAKLAGVVTGAMKS</sequence>
<name>A0A4R7RMV1_9BACT</name>
<dbReference type="RefSeq" id="WP_133797183.1">
    <property type="nucleotide sequence ID" value="NZ_SOCA01000011.1"/>
</dbReference>
<dbReference type="OrthoDB" id="182954at2"/>
<evidence type="ECO:0000256" key="1">
    <source>
        <dbReference type="SAM" id="MobiDB-lite"/>
    </source>
</evidence>
<reference evidence="3 4" key="1">
    <citation type="submission" date="2019-03" db="EMBL/GenBank/DDBJ databases">
        <title>Genomic Encyclopedia of Archaeal and Bacterial Type Strains, Phase II (KMG-II): from individual species to whole genera.</title>
        <authorList>
            <person name="Goeker M."/>
        </authorList>
    </citation>
    <scope>NUCLEOTIDE SEQUENCE [LARGE SCALE GENOMIC DNA]</scope>
    <source>
        <strain evidence="3 4">ATCC 25309</strain>
    </source>
</reference>